<dbReference type="AlphaFoldDB" id="A0A4P6M7V5"/>
<feature type="transmembrane region" description="Helical" evidence="6">
    <location>
        <begin position="284"/>
        <end position="305"/>
    </location>
</feature>
<dbReference type="InterPro" id="IPR052536">
    <property type="entry name" value="ABC-4_Integral_Memb_Prot"/>
</dbReference>
<comment type="subcellular location">
    <subcellularLocation>
        <location evidence="1">Cell membrane</location>
        <topology evidence="1">Multi-pass membrane protein</topology>
    </subcellularLocation>
</comment>
<protein>
    <recommendedName>
        <fullName evidence="7">ABC3 transporter permease C-terminal domain-containing protein</fullName>
    </recommendedName>
</protein>
<keyword evidence="3 6" id="KW-0812">Transmembrane</keyword>
<reference evidence="8 9" key="1">
    <citation type="submission" date="2019-01" db="EMBL/GenBank/DDBJ databases">
        <title>PMF-metabolizing Aryl O-demethylase.</title>
        <authorList>
            <person name="Kim M."/>
        </authorList>
    </citation>
    <scope>NUCLEOTIDE SEQUENCE [LARGE SCALE GENOMIC DNA]</scope>
    <source>
        <strain evidence="8 9">PMF1</strain>
    </source>
</reference>
<name>A0A4P6M7V5_9FIRM</name>
<feature type="transmembrane region" description="Helical" evidence="6">
    <location>
        <begin position="21"/>
        <end position="40"/>
    </location>
</feature>
<feature type="transmembrane region" description="Helical" evidence="6">
    <location>
        <begin position="60"/>
        <end position="81"/>
    </location>
</feature>
<dbReference type="PANTHER" id="PTHR46795">
    <property type="entry name" value="ABC TRANSPORTER PERMEASE-RELATED-RELATED"/>
    <property type="match status" value="1"/>
</dbReference>
<feature type="transmembrane region" description="Helical" evidence="6">
    <location>
        <begin position="197"/>
        <end position="220"/>
    </location>
</feature>
<feature type="transmembrane region" description="Helical" evidence="6">
    <location>
        <begin position="572"/>
        <end position="594"/>
    </location>
</feature>
<feature type="transmembrane region" description="Helical" evidence="6">
    <location>
        <begin position="232"/>
        <end position="256"/>
    </location>
</feature>
<feature type="transmembrane region" description="Helical" evidence="6">
    <location>
        <begin position="112"/>
        <end position="135"/>
    </location>
</feature>
<dbReference type="Proteomes" id="UP000289794">
    <property type="component" value="Chromosome"/>
</dbReference>
<keyword evidence="4 6" id="KW-1133">Transmembrane helix</keyword>
<dbReference type="KEGG" id="bpro:PMF13cell1_05206"/>
<evidence type="ECO:0000256" key="5">
    <source>
        <dbReference type="ARBA" id="ARBA00023136"/>
    </source>
</evidence>
<evidence type="ECO:0000313" key="9">
    <source>
        <dbReference type="Proteomes" id="UP000289794"/>
    </source>
</evidence>
<evidence type="ECO:0000256" key="1">
    <source>
        <dbReference type="ARBA" id="ARBA00004651"/>
    </source>
</evidence>
<feature type="domain" description="ABC3 transporter permease C-terminal" evidence="7">
    <location>
        <begin position="61"/>
        <end position="180"/>
    </location>
</feature>
<accession>A0A4P6M7V5</accession>
<organism evidence="8 9">
    <name type="scientific">Blautia producta</name>
    <dbReference type="NCBI Taxonomy" id="33035"/>
    <lineage>
        <taxon>Bacteria</taxon>
        <taxon>Bacillati</taxon>
        <taxon>Bacillota</taxon>
        <taxon>Clostridia</taxon>
        <taxon>Lachnospirales</taxon>
        <taxon>Lachnospiraceae</taxon>
        <taxon>Blautia</taxon>
    </lineage>
</organism>
<dbReference type="EMBL" id="CP035945">
    <property type="protein sequence ID" value="QBE99627.1"/>
    <property type="molecule type" value="Genomic_DNA"/>
</dbReference>
<proteinExistence type="predicted"/>
<evidence type="ECO:0000259" key="7">
    <source>
        <dbReference type="Pfam" id="PF02687"/>
    </source>
</evidence>
<evidence type="ECO:0000256" key="6">
    <source>
        <dbReference type="SAM" id="Phobius"/>
    </source>
</evidence>
<evidence type="ECO:0000256" key="3">
    <source>
        <dbReference type="ARBA" id="ARBA00022692"/>
    </source>
</evidence>
<keyword evidence="5 6" id="KW-0472">Membrane</keyword>
<feature type="transmembrane region" description="Helical" evidence="6">
    <location>
        <begin position="147"/>
        <end position="176"/>
    </location>
</feature>
<feature type="transmembrane region" description="Helical" evidence="6">
    <location>
        <begin position="665"/>
        <end position="685"/>
    </location>
</feature>
<keyword evidence="2" id="KW-1003">Cell membrane</keyword>
<dbReference type="InterPro" id="IPR003838">
    <property type="entry name" value="ABC3_permease_C"/>
</dbReference>
<dbReference type="RefSeq" id="WP_165392577.1">
    <property type="nucleotide sequence ID" value="NZ_CP035945.1"/>
</dbReference>
<evidence type="ECO:0000313" key="8">
    <source>
        <dbReference type="EMBL" id="QBE99627.1"/>
    </source>
</evidence>
<gene>
    <name evidence="8" type="ORF">PMF13cell1_05206</name>
</gene>
<evidence type="ECO:0000256" key="2">
    <source>
        <dbReference type="ARBA" id="ARBA00022475"/>
    </source>
</evidence>
<dbReference type="GO" id="GO:0005886">
    <property type="term" value="C:plasma membrane"/>
    <property type="evidence" value="ECO:0007669"/>
    <property type="project" value="UniProtKB-SubCell"/>
</dbReference>
<dbReference type="Pfam" id="PF02687">
    <property type="entry name" value="FtsX"/>
    <property type="match status" value="1"/>
</dbReference>
<evidence type="ECO:0000256" key="4">
    <source>
        <dbReference type="ARBA" id="ARBA00022989"/>
    </source>
</evidence>
<sequence>MKLSGLFAKLRKNNKKEYLQFQFCVTLSILLITSYLVIYGSGLVQKTLPNGGDSRKIADMIFFLAAAGCVMFSIYAASLFLRYKSRETGIFLALGAGKRNLARALFMEMGKMMALCSLAGILMGVIFGSIIGVLFEKIASSGNDNHFSISIFGVAGGVVYSLLLILCVGVMCVRFMKRSNVMDIINEQRRQEPLKKSVTLSYLVSGIVMIVLGVAIGYFLPIITVRVSGHWLGWWTNLFYIFAAVGLYRILVYSIAAHKKGKNPQKYYDNMISYGMLKFQGGSIVRNMLVIALLLMGVMLGIFYLPLQGNHSFEKAEDDISYRYPVDVDEVSKEDVFSLAEQYQISVKDYREAEFIQVLGDGVSREDMDENNNLIEEYKEKYFYYECISASQFEILTGKETEIAEGHYKMIQSEAAKETIFDKFDDMTRLYMQNEEDFIPMEYDGLLTYHSLVINMGFGSGTRYLVSDADYEKLKAGITDEKIIRQVLFNIEDSEQAYAYCEKLFEQFCSRASDSMDHISAYNAYQSKVLGDDYSYNLQGIYDGKRPALEQDWLYGPTIVPLEKENAAMRRAIYLLLFAYIAIICLASESIILYTRSQNVALKNSQIFMNLEKLGANKKYLRGLLKGQISKCFVLPTVMGCLLMFIYELLIMWQNDGVMTAGEMGIAGLMVVVIAVIGGYQFFLYRISLKKSEKILKI</sequence>
<dbReference type="PANTHER" id="PTHR46795:SF3">
    <property type="entry name" value="ABC TRANSPORTER PERMEASE"/>
    <property type="match status" value="1"/>
</dbReference>
<feature type="transmembrane region" description="Helical" evidence="6">
    <location>
        <begin position="632"/>
        <end position="653"/>
    </location>
</feature>